<dbReference type="Gene3D" id="2.40.33.40">
    <property type="entry name" value="Phosphotransferase system, glucitol/sorbitol-specific IIA component"/>
    <property type="match status" value="1"/>
</dbReference>
<organism evidence="2 3">
    <name type="scientific">Lacticaseibacillus nasuensis JCM 17158</name>
    <dbReference type="NCBI Taxonomy" id="1291734"/>
    <lineage>
        <taxon>Bacteria</taxon>
        <taxon>Bacillati</taxon>
        <taxon>Bacillota</taxon>
        <taxon>Bacilli</taxon>
        <taxon>Lactobacillales</taxon>
        <taxon>Lactobacillaceae</taxon>
        <taxon>Lacticaseibacillus</taxon>
    </lineage>
</organism>
<dbReference type="SUPFAM" id="SSF141530">
    <property type="entry name" value="PTSIIA/GutA-like"/>
    <property type="match status" value="1"/>
</dbReference>
<dbReference type="AlphaFoldDB" id="A0A0R1JTP4"/>
<dbReference type="GO" id="GO:0005737">
    <property type="term" value="C:cytoplasm"/>
    <property type="evidence" value="ECO:0007669"/>
    <property type="project" value="InterPro"/>
</dbReference>
<dbReference type="STRING" id="1291734.FD02_GL001584"/>
<dbReference type="Proteomes" id="UP000051804">
    <property type="component" value="Unassembled WGS sequence"/>
</dbReference>
<accession>A0A0R1JTP4</accession>
<comment type="caution">
    <text evidence="1">Lacks conserved residue(s) required for the propagation of feature annotation.</text>
</comment>
<dbReference type="Pfam" id="PF03829">
    <property type="entry name" value="PTSIIA_gutA"/>
    <property type="match status" value="1"/>
</dbReference>
<dbReference type="PANTHER" id="PTHR40398:SF1">
    <property type="entry name" value="PTS SYSTEM GLUCITOL_SORBITOL-SPECIFIC EIIA COMPONENT"/>
    <property type="match status" value="1"/>
</dbReference>
<protein>
    <submittedName>
        <fullName evidence="2">Uncharacterized protein</fullName>
    </submittedName>
</protein>
<dbReference type="InterPro" id="IPR004716">
    <property type="entry name" value="PTS_IIA_glucitol/sorbitol-sp"/>
</dbReference>
<dbReference type="PATRIC" id="fig|1291734.4.peg.1630"/>
<keyword evidence="3" id="KW-1185">Reference proteome</keyword>
<evidence type="ECO:0000313" key="3">
    <source>
        <dbReference type="Proteomes" id="UP000051804"/>
    </source>
</evidence>
<dbReference type="GO" id="GO:0016301">
    <property type="term" value="F:kinase activity"/>
    <property type="evidence" value="ECO:0007669"/>
    <property type="project" value="TreeGrafter"/>
</dbReference>
<proteinExistence type="predicted"/>
<dbReference type="GO" id="GO:0009401">
    <property type="term" value="P:phosphoenolpyruvate-dependent sugar phosphotransferase system"/>
    <property type="evidence" value="ECO:0007669"/>
    <property type="project" value="InterPro"/>
</dbReference>
<evidence type="ECO:0000256" key="1">
    <source>
        <dbReference type="PROSITE-ProRule" id="PRU00420"/>
    </source>
</evidence>
<evidence type="ECO:0000313" key="2">
    <source>
        <dbReference type="EMBL" id="KRK72611.1"/>
    </source>
</evidence>
<dbReference type="EMBL" id="AZDJ01000022">
    <property type="protein sequence ID" value="KRK72611.1"/>
    <property type="molecule type" value="Genomic_DNA"/>
</dbReference>
<dbReference type="PANTHER" id="PTHR40398">
    <property type="entry name" value="PTS SYSTEM GLUCITOL/SORBITOL-SPECIFIC EIIA COMPONENT"/>
    <property type="match status" value="1"/>
</dbReference>
<reference evidence="2 3" key="1">
    <citation type="journal article" date="2015" name="Genome Announc.">
        <title>Expanding the biotechnology potential of lactobacilli through comparative genomics of 213 strains and associated genera.</title>
        <authorList>
            <person name="Sun Z."/>
            <person name="Harris H.M."/>
            <person name="McCann A."/>
            <person name="Guo C."/>
            <person name="Argimon S."/>
            <person name="Zhang W."/>
            <person name="Yang X."/>
            <person name="Jeffery I.B."/>
            <person name="Cooney J.C."/>
            <person name="Kagawa T.F."/>
            <person name="Liu W."/>
            <person name="Song Y."/>
            <person name="Salvetti E."/>
            <person name="Wrobel A."/>
            <person name="Rasinkangas P."/>
            <person name="Parkhill J."/>
            <person name="Rea M.C."/>
            <person name="O'Sullivan O."/>
            <person name="Ritari J."/>
            <person name="Douillard F.P."/>
            <person name="Paul Ross R."/>
            <person name="Yang R."/>
            <person name="Briner A.E."/>
            <person name="Felis G.E."/>
            <person name="de Vos W.M."/>
            <person name="Barrangou R."/>
            <person name="Klaenhammer T.R."/>
            <person name="Caufield P.W."/>
            <person name="Cui Y."/>
            <person name="Zhang H."/>
            <person name="O'Toole P.W."/>
        </authorList>
    </citation>
    <scope>NUCLEOTIDE SEQUENCE [LARGE SCALE GENOMIC DNA]</scope>
    <source>
        <strain evidence="2 3">JCM 17158</strain>
    </source>
</reference>
<gene>
    <name evidence="2" type="ORF">FD02_GL001584</name>
</gene>
<name>A0A0R1JTP4_9LACO</name>
<dbReference type="GO" id="GO:0008982">
    <property type="term" value="F:protein-N(PI)-phosphohistidine-sugar phosphotransferase activity"/>
    <property type="evidence" value="ECO:0007669"/>
    <property type="project" value="InterPro"/>
</dbReference>
<sequence>MKATVAAIGQDAYEPAEPILILFGKDATPVLRDVALIQCFDGTATQQQLVPERGTKVQIDDQVYHVTHVGDLATKNLQTLGHVTLVFQPVPEHDALESALYLAPAVMPKVHVGSHLMYCNPEE</sequence>
<dbReference type="PROSITE" id="PS51097">
    <property type="entry name" value="PTS_EIIA_TYPE_5"/>
    <property type="match status" value="1"/>
</dbReference>
<dbReference type="InterPro" id="IPR036665">
    <property type="entry name" value="PTS_IIA_glucitol/sorbitol_sf"/>
</dbReference>
<comment type="caution">
    <text evidence="2">The sequence shown here is derived from an EMBL/GenBank/DDBJ whole genome shotgun (WGS) entry which is preliminary data.</text>
</comment>